<organism evidence="1 2">
    <name type="scientific">Smittium mucronatum</name>
    <dbReference type="NCBI Taxonomy" id="133383"/>
    <lineage>
        <taxon>Eukaryota</taxon>
        <taxon>Fungi</taxon>
        <taxon>Fungi incertae sedis</taxon>
        <taxon>Zoopagomycota</taxon>
        <taxon>Kickxellomycotina</taxon>
        <taxon>Harpellomycetes</taxon>
        <taxon>Harpellales</taxon>
        <taxon>Legeriomycetaceae</taxon>
        <taxon>Smittium</taxon>
    </lineage>
</organism>
<protein>
    <submittedName>
        <fullName evidence="1">Uncharacterized protein</fullName>
    </submittedName>
</protein>
<comment type="caution">
    <text evidence="1">The sequence shown here is derived from an EMBL/GenBank/DDBJ whole genome shotgun (WGS) entry which is preliminary data.</text>
</comment>
<accession>A0A1R0GZ89</accession>
<evidence type="ECO:0000313" key="2">
    <source>
        <dbReference type="Proteomes" id="UP000187455"/>
    </source>
</evidence>
<sequence>MALKSNDQQQCIPGASIVEKQTQYMKRSRFPPSNSRFGNLYMFQLHDSGDFFGCQSYSDLRHLSMIYAHIIAKDIIENLVSFPGDQKTDSNTYVPKYLNSADT</sequence>
<name>A0A1R0GZ89_9FUNG</name>
<dbReference type="EMBL" id="LSSL01001778">
    <property type="protein sequence ID" value="OLY82199.1"/>
    <property type="molecule type" value="Genomic_DNA"/>
</dbReference>
<evidence type="ECO:0000313" key="1">
    <source>
        <dbReference type="EMBL" id="OLY82199.1"/>
    </source>
</evidence>
<proteinExistence type="predicted"/>
<keyword evidence="2" id="KW-1185">Reference proteome</keyword>
<gene>
    <name evidence="1" type="ORF">AYI68_g3684</name>
</gene>
<reference evidence="1 2" key="1">
    <citation type="journal article" date="2016" name="Mol. Biol. Evol.">
        <title>Genome-Wide Survey of Gut Fungi (Harpellales) Reveals the First Horizontally Transferred Ubiquitin Gene from a Mosquito Host.</title>
        <authorList>
            <person name="Wang Y."/>
            <person name="White M.M."/>
            <person name="Kvist S."/>
            <person name="Moncalvo J.M."/>
        </authorList>
    </citation>
    <scope>NUCLEOTIDE SEQUENCE [LARGE SCALE GENOMIC DNA]</scope>
    <source>
        <strain evidence="1 2">ALG-7-W6</strain>
    </source>
</reference>
<dbReference type="Proteomes" id="UP000187455">
    <property type="component" value="Unassembled WGS sequence"/>
</dbReference>
<dbReference type="AlphaFoldDB" id="A0A1R0GZ89"/>